<evidence type="ECO:0000256" key="1">
    <source>
        <dbReference type="SAM" id="MobiDB-lite"/>
    </source>
</evidence>
<keyword evidence="4" id="KW-1185">Reference proteome</keyword>
<organism evidence="3 4">
    <name type="scientific">Novosphingobium sediminis</name>
    <dbReference type="NCBI Taxonomy" id="707214"/>
    <lineage>
        <taxon>Bacteria</taxon>
        <taxon>Pseudomonadati</taxon>
        <taxon>Pseudomonadota</taxon>
        <taxon>Alphaproteobacteria</taxon>
        <taxon>Sphingomonadales</taxon>
        <taxon>Sphingomonadaceae</taxon>
        <taxon>Novosphingobium</taxon>
    </lineage>
</organism>
<dbReference type="InterPro" id="IPR036526">
    <property type="entry name" value="C-N_Hydrolase_sf"/>
</dbReference>
<dbReference type="EMBL" id="BJYR01000015">
    <property type="protein sequence ID" value="GEO00446.1"/>
    <property type="molecule type" value="Genomic_DNA"/>
</dbReference>
<dbReference type="AlphaFoldDB" id="A0A512AL88"/>
<keyword evidence="3" id="KW-0378">Hydrolase</keyword>
<dbReference type="PANTHER" id="PTHR23088:SF50">
    <property type="entry name" value="HYDROLASE YHCX"/>
    <property type="match status" value="1"/>
</dbReference>
<dbReference type="InterPro" id="IPR003010">
    <property type="entry name" value="C-N_Hydrolase"/>
</dbReference>
<evidence type="ECO:0000313" key="4">
    <source>
        <dbReference type="Proteomes" id="UP000321464"/>
    </source>
</evidence>
<dbReference type="PANTHER" id="PTHR23088">
    <property type="entry name" value="NITRILASE-RELATED"/>
    <property type="match status" value="1"/>
</dbReference>
<feature type="domain" description="CN hydrolase" evidence="2">
    <location>
        <begin position="39"/>
        <end position="298"/>
    </location>
</feature>
<dbReference type="SUPFAM" id="SSF56317">
    <property type="entry name" value="Carbon-nitrogen hydrolase"/>
    <property type="match status" value="1"/>
</dbReference>
<dbReference type="CDD" id="cd07574">
    <property type="entry name" value="nitrilase_Rim1_like"/>
    <property type="match status" value="1"/>
</dbReference>
<proteinExistence type="predicted"/>
<dbReference type="Pfam" id="PF00795">
    <property type="entry name" value="CN_hydrolase"/>
    <property type="match status" value="1"/>
</dbReference>
<dbReference type="GO" id="GO:0016787">
    <property type="term" value="F:hydrolase activity"/>
    <property type="evidence" value="ECO:0007669"/>
    <property type="project" value="UniProtKB-KW"/>
</dbReference>
<protein>
    <submittedName>
        <fullName evidence="3">Amidohydrolase</fullName>
    </submittedName>
</protein>
<comment type="caution">
    <text evidence="3">The sequence shown here is derived from an EMBL/GenBank/DDBJ whole genome shotgun (WGS) entry which is preliminary data.</text>
</comment>
<reference evidence="3 4" key="1">
    <citation type="submission" date="2019-07" db="EMBL/GenBank/DDBJ databases">
        <title>Whole genome shotgun sequence of Novosphingobium sediminis NBRC 106119.</title>
        <authorList>
            <person name="Hosoyama A."/>
            <person name="Uohara A."/>
            <person name="Ohji S."/>
            <person name="Ichikawa N."/>
        </authorList>
    </citation>
    <scope>NUCLEOTIDE SEQUENCE [LARGE SCALE GENOMIC DNA]</scope>
    <source>
        <strain evidence="3 4">NBRC 106119</strain>
    </source>
</reference>
<dbReference type="PROSITE" id="PS50263">
    <property type="entry name" value="CN_HYDROLASE"/>
    <property type="match status" value="1"/>
</dbReference>
<feature type="region of interest" description="Disordered" evidence="1">
    <location>
        <begin position="1"/>
        <end position="23"/>
    </location>
</feature>
<dbReference type="Gene3D" id="3.60.110.10">
    <property type="entry name" value="Carbon-nitrogen hydrolase"/>
    <property type="match status" value="1"/>
</dbReference>
<name>A0A512AL88_9SPHN</name>
<sequence length="334" mass="35820">MPTPDPSRKREGRRRRSAESPSRLREGFGVGMELHMTRYTIAAAQYPIEQLADWAAYEAKLTRWVESAAESGAALAVFPEYGGMELASLEPETMGDLAGSLASVAGMIARVDALHGELAARFGLHILAASLPRLDADGRYRNAARLFAPNGKAGVQDKLVMTRFEREQWFVSAGVDGLTLFETALGKIAVLICYDSEFPLLARAAVDAGAEVLLVPSCTDSLHGYWRVRLGAQARALEGQCYAVQSPTVGVADWSPAVDVNRGAAGVYGPPDRGMPEDGVIAIGAEGESQWVFAEVDLARVAELRADGGVLNARDWRDQPGAGRLPALRVVSLL</sequence>
<evidence type="ECO:0000313" key="3">
    <source>
        <dbReference type="EMBL" id="GEO00446.1"/>
    </source>
</evidence>
<accession>A0A512AL88</accession>
<gene>
    <name evidence="3" type="ORF">NSE01_22780</name>
</gene>
<dbReference type="Proteomes" id="UP000321464">
    <property type="component" value="Unassembled WGS sequence"/>
</dbReference>
<evidence type="ECO:0000259" key="2">
    <source>
        <dbReference type="PROSITE" id="PS50263"/>
    </source>
</evidence>